<proteinExistence type="predicted"/>
<dbReference type="EC" id="1.13.11.2" evidence="3"/>
<reference evidence="2" key="1">
    <citation type="journal article" date="2014" name="Int. J. Syst. Evol. Microbiol.">
        <title>Complete genome of a new Firmicutes species belonging to the dominant human colonic microbiota ('Ruminococcus bicirculans') reveals two chromosomes and a selective capacity to utilize plant glucans.</title>
        <authorList>
            <consortium name="NISC Comparative Sequencing Program"/>
            <person name="Wegmann U."/>
            <person name="Louis P."/>
            <person name="Goesmann A."/>
            <person name="Henrissat B."/>
            <person name="Duncan S.H."/>
            <person name="Flint H.J."/>
        </authorList>
    </citation>
    <scope>NUCLEOTIDE SEQUENCE</scope>
    <source>
        <strain evidence="2">CCM 4175</strain>
    </source>
</reference>
<dbReference type="AlphaFoldDB" id="A0A240BZR3"/>
<evidence type="ECO:0000259" key="1">
    <source>
        <dbReference type="PROSITE" id="PS51819"/>
    </source>
</evidence>
<dbReference type="Pfam" id="PF00903">
    <property type="entry name" value="Glyoxalase"/>
    <property type="match status" value="1"/>
</dbReference>
<reference evidence="5" key="3">
    <citation type="journal article" date="2019" name="Int. J. Syst. Evol. Microbiol.">
        <title>The Global Catalogue of Microorganisms (GCM) 10K type strain sequencing project: providing services to taxonomists for standard genome sequencing and annotation.</title>
        <authorList>
            <consortium name="The Broad Institute Genomics Platform"/>
            <consortium name="The Broad Institute Genome Sequencing Center for Infectious Disease"/>
            <person name="Wu L."/>
            <person name="Ma J."/>
        </authorList>
    </citation>
    <scope>NUCLEOTIDE SEQUENCE [LARGE SCALE GENOMIC DNA]</scope>
    <source>
        <strain evidence="5">CCM 4175</strain>
    </source>
</reference>
<dbReference type="InterPro" id="IPR037523">
    <property type="entry name" value="VOC_core"/>
</dbReference>
<dbReference type="OrthoDB" id="9792626at2"/>
<evidence type="ECO:0000313" key="5">
    <source>
        <dbReference type="Proteomes" id="UP000652995"/>
    </source>
</evidence>
<feature type="domain" description="VOC" evidence="1">
    <location>
        <begin position="10"/>
        <end position="126"/>
    </location>
</feature>
<evidence type="ECO:0000313" key="4">
    <source>
        <dbReference type="Proteomes" id="UP000243706"/>
    </source>
</evidence>
<dbReference type="InterPro" id="IPR004360">
    <property type="entry name" value="Glyas_Fos-R_dOase_dom"/>
</dbReference>
<dbReference type="EMBL" id="LT906464">
    <property type="protein sequence ID" value="SNW00396.1"/>
    <property type="molecule type" value="Genomic_DNA"/>
</dbReference>
<dbReference type="InterPro" id="IPR029068">
    <property type="entry name" value="Glyas_Bleomycin-R_OHBP_Dase"/>
</dbReference>
<dbReference type="GO" id="GO:0018577">
    <property type="term" value="F:catechol 2,3-dioxygenase activity"/>
    <property type="evidence" value="ECO:0007669"/>
    <property type="project" value="UniProtKB-EC"/>
</dbReference>
<protein>
    <submittedName>
        <fullName evidence="2 3">Glyoxalase</fullName>
        <ecNumber evidence="3">1.13.11.2</ecNumber>
    </submittedName>
</protein>
<sequence>MNFHQNHFAHVSQIVLNVKDLKQQVEFYTEIVGLEPSMITEEQAVLNIGENGDQLILKSLTNGRHASVSEAGLFHVALLLPDEVQVGRLLRHLLRHQVMVSGGDHIVSQAIYFNDPEGNGIEVYADRDATSWTWQGNQVVMDTLELDGNRLLEIAGNTLWQGMPDDAKIGHLHLKTHDVEASAEFYQQFTFKRVAEMPRAVFMSDGTYHHHIAVNAWQSRYVRRNVLETYGLVAFNLVSDALDQDTVITPEGLEMTINAAL</sequence>
<gene>
    <name evidence="3" type="primary">catE</name>
    <name evidence="2" type="ORF">GCM10007183_05200</name>
    <name evidence="3" type="ORF">SAMEA4412661_00439</name>
</gene>
<reference evidence="3 4" key="2">
    <citation type="submission" date="2017-06" db="EMBL/GenBank/DDBJ databases">
        <authorList>
            <consortium name="Pathogen Informatics"/>
        </authorList>
    </citation>
    <scope>NUCLEOTIDE SEQUENCE [LARGE SCALE GENOMIC DNA]</scope>
    <source>
        <strain evidence="3 4">NCTC13833</strain>
    </source>
</reference>
<accession>A0A240BZR3</accession>
<dbReference type="RefSeq" id="WP_095115638.1">
    <property type="nucleotide sequence ID" value="NZ_BMCB01000003.1"/>
</dbReference>
<evidence type="ECO:0000313" key="3">
    <source>
        <dbReference type="EMBL" id="SNW00396.1"/>
    </source>
</evidence>
<dbReference type="Proteomes" id="UP000243706">
    <property type="component" value="Chromosome 1"/>
</dbReference>
<keyword evidence="5" id="KW-1185">Reference proteome</keyword>
<dbReference type="PROSITE" id="PS51819">
    <property type="entry name" value="VOC"/>
    <property type="match status" value="1"/>
</dbReference>
<keyword evidence="3" id="KW-0560">Oxidoreductase</keyword>
<name>A0A240BZR3_9STAP</name>
<organism evidence="3 4">
    <name type="scientific">Staphylococcus muscae</name>
    <dbReference type="NCBI Taxonomy" id="1294"/>
    <lineage>
        <taxon>Bacteria</taxon>
        <taxon>Bacillati</taxon>
        <taxon>Bacillota</taxon>
        <taxon>Bacilli</taxon>
        <taxon>Bacillales</taxon>
        <taxon>Staphylococcaceae</taxon>
        <taxon>Staphylococcus</taxon>
    </lineage>
</organism>
<dbReference type="PANTHER" id="PTHR43279:SF1">
    <property type="entry name" value="CATECHOL-2,3-DIOXYGENASE"/>
    <property type="match status" value="1"/>
</dbReference>
<dbReference type="Gene3D" id="3.10.180.10">
    <property type="entry name" value="2,3-Dihydroxybiphenyl 1,2-Dioxygenase, domain 1"/>
    <property type="match status" value="2"/>
</dbReference>
<dbReference type="PANTHER" id="PTHR43279">
    <property type="entry name" value="CATECHOL-2,3-DIOXYGENASE"/>
    <property type="match status" value="1"/>
</dbReference>
<keyword evidence="3" id="KW-0223">Dioxygenase</keyword>
<reference evidence="2" key="4">
    <citation type="submission" date="2024-05" db="EMBL/GenBank/DDBJ databases">
        <authorList>
            <person name="Sun Q."/>
            <person name="Sedlacek I."/>
        </authorList>
    </citation>
    <scope>NUCLEOTIDE SEQUENCE</scope>
    <source>
        <strain evidence="2">CCM 4175</strain>
    </source>
</reference>
<dbReference type="KEGG" id="smus:C7J88_09310"/>
<dbReference type="SUPFAM" id="SSF54593">
    <property type="entry name" value="Glyoxalase/Bleomycin resistance protein/Dihydroxybiphenyl dioxygenase"/>
    <property type="match status" value="2"/>
</dbReference>
<dbReference type="EMBL" id="BMCB01000003">
    <property type="protein sequence ID" value="GGA83972.1"/>
    <property type="molecule type" value="Genomic_DNA"/>
</dbReference>
<evidence type="ECO:0000313" key="2">
    <source>
        <dbReference type="EMBL" id="GGA83972.1"/>
    </source>
</evidence>
<dbReference type="Proteomes" id="UP000652995">
    <property type="component" value="Unassembled WGS sequence"/>
</dbReference>